<reference evidence="3" key="1">
    <citation type="journal article" date="2017" name="Genome Biol.">
        <title>Comparative genomics reveals high biological diversity and specific adaptations in the industrially and medically important fungal genus Aspergillus.</title>
        <authorList>
            <person name="de Vries R.P."/>
            <person name="Riley R."/>
            <person name="Wiebenga A."/>
            <person name="Aguilar-Osorio G."/>
            <person name="Amillis S."/>
            <person name="Uchima C.A."/>
            <person name="Anderluh G."/>
            <person name="Asadollahi M."/>
            <person name="Askin M."/>
            <person name="Barry K."/>
            <person name="Battaglia E."/>
            <person name="Bayram O."/>
            <person name="Benocci T."/>
            <person name="Braus-Stromeyer S.A."/>
            <person name="Caldana C."/>
            <person name="Canovas D."/>
            <person name="Cerqueira G.C."/>
            <person name="Chen F."/>
            <person name="Chen W."/>
            <person name="Choi C."/>
            <person name="Clum A."/>
            <person name="Dos Santos R.A."/>
            <person name="Damasio A.R."/>
            <person name="Diallinas G."/>
            <person name="Emri T."/>
            <person name="Fekete E."/>
            <person name="Flipphi M."/>
            <person name="Freyberg S."/>
            <person name="Gallo A."/>
            <person name="Gournas C."/>
            <person name="Habgood R."/>
            <person name="Hainaut M."/>
            <person name="Harispe M.L."/>
            <person name="Henrissat B."/>
            <person name="Hilden K.S."/>
            <person name="Hope R."/>
            <person name="Hossain A."/>
            <person name="Karabika E."/>
            <person name="Karaffa L."/>
            <person name="Karanyi Z."/>
            <person name="Krasevec N."/>
            <person name="Kuo A."/>
            <person name="Kusch H."/>
            <person name="LaButti K."/>
            <person name="Lagendijk E.L."/>
            <person name="Lapidus A."/>
            <person name="Levasseur A."/>
            <person name="Lindquist E."/>
            <person name="Lipzen A."/>
            <person name="Logrieco A.F."/>
            <person name="MacCabe A."/>
            <person name="Maekelae M.R."/>
            <person name="Malavazi I."/>
            <person name="Melin P."/>
            <person name="Meyer V."/>
            <person name="Mielnichuk N."/>
            <person name="Miskei M."/>
            <person name="Molnar A.P."/>
            <person name="Mule G."/>
            <person name="Ngan C.Y."/>
            <person name="Orejas M."/>
            <person name="Orosz E."/>
            <person name="Ouedraogo J.P."/>
            <person name="Overkamp K.M."/>
            <person name="Park H.-S."/>
            <person name="Perrone G."/>
            <person name="Piumi F."/>
            <person name="Punt P.J."/>
            <person name="Ram A.F."/>
            <person name="Ramon A."/>
            <person name="Rauscher S."/>
            <person name="Record E."/>
            <person name="Riano-Pachon D.M."/>
            <person name="Robert V."/>
            <person name="Roehrig J."/>
            <person name="Ruller R."/>
            <person name="Salamov A."/>
            <person name="Salih N.S."/>
            <person name="Samson R.A."/>
            <person name="Sandor E."/>
            <person name="Sanguinetti M."/>
            <person name="Schuetze T."/>
            <person name="Sepcic K."/>
            <person name="Shelest E."/>
            <person name="Sherlock G."/>
            <person name="Sophianopoulou V."/>
            <person name="Squina F.M."/>
            <person name="Sun H."/>
            <person name="Susca A."/>
            <person name="Todd R.B."/>
            <person name="Tsang A."/>
            <person name="Unkles S.E."/>
            <person name="van de Wiele N."/>
            <person name="van Rossen-Uffink D."/>
            <person name="Oliveira J.V."/>
            <person name="Vesth T.C."/>
            <person name="Visser J."/>
            <person name="Yu J.-H."/>
            <person name="Zhou M."/>
            <person name="Andersen M.R."/>
            <person name="Archer D.B."/>
            <person name="Baker S.E."/>
            <person name="Benoit I."/>
            <person name="Brakhage A.A."/>
            <person name="Braus G.H."/>
            <person name="Fischer R."/>
            <person name="Frisvad J.C."/>
            <person name="Goldman G.H."/>
            <person name="Houbraken J."/>
            <person name="Oakley B."/>
            <person name="Pocsi I."/>
            <person name="Scazzocchio C."/>
            <person name="Seiboth B."/>
            <person name="vanKuyk P.A."/>
            <person name="Wortman J."/>
            <person name="Dyer P.S."/>
            <person name="Grigoriev I.V."/>
        </authorList>
    </citation>
    <scope>NUCLEOTIDE SEQUENCE [LARGE SCALE GENOMIC DNA]</scope>
    <source>
        <strain evidence="3">CBS 593.65</strain>
    </source>
</reference>
<proteinExistence type="predicted"/>
<sequence>MESTRHTAPLEYDSILEEAPMLQPQLPHEEVDASEAVELAFDSVEDFWVHSEPTSASDSLPPNLQSPNGVNDYTIISSFSQSHLGTLGNIGGDAAQQSEPDLAAASTGLPVTMTNQRVLSYSEDIWDLYKPRIRQLYLEENKKLSEVMRQMEADEGFRPSINMYKSHLSKWAIYKKNRKQDVMAMLSLKQMRDSAGKSSTIFRSEKEVNMQNVYSYLRRKRLDTRVFEEGGGNDDMIRMAGHIYARTPSPLNVASNLVSAPGSLGFKEAILRSINRGYTYWISERAEITSPMPDIFCSARISGQNSIDVVSILLQHGLKLFKQSRFSKGGSYLRAAFIFVEFHFESLSKFVHRDDQPLSWIFGLWTLLTSGLPSELSKMLLAHIMKLSRAYFPETHPMLEILRCLFNVHKEGHEDFLSFISSTWTDAINALRALLQTSGLDAEVCLPDNLWMGDINGRYQSQDDILEFRRTETIEPWQQRVKELSFAFCNNRQIYRPSPCHTNVLTLMWLRRSLVKAAGATGSFHRYVQGYTHQVDSKNFLVKTATLTRLELSVGKPNHSGELEDTRVLSGDVYQVRHLHRPRPGDDIDTFMGKHNLDIHDFEILKNKFQATSGLETDKATWLKWLQILEESLIGPWERRQRLESVVSHQDLRGKGLICTSIATKDGQIGIRKISKEEEDLGNTLGAGWMSIDVGLFQN</sequence>
<evidence type="ECO:0000313" key="3">
    <source>
        <dbReference type="Proteomes" id="UP000184356"/>
    </source>
</evidence>
<dbReference type="Proteomes" id="UP000184356">
    <property type="component" value="Unassembled WGS sequence"/>
</dbReference>
<dbReference type="PANTHER" id="PTHR38788:SF3">
    <property type="entry name" value="CLR5 DOMAIN-CONTAINING PROTEIN"/>
    <property type="match status" value="1"/>
</dbReference>
<protein>
    <recommendedName>
        <fullName evidence="1">Clr5 domain-containing protein</fullName>
    </recommendedName>
</protein>
<dbReference type="OrthoDB" id="4115389at2759"/>
<dbReference type="InterPro" id="IPR025676">
    <property type="entry name" value="Clr5_dom"/>
</dbReference>
<gene>
    <name evidence="2" type="ORF">ASPSYDRAFT_73848</name>
</gene>
<accession>A0A1L9SZE0</accession>
<dbReference type="AlphaFoldDB" id="A0A1L9SZE0"/>
<organism evidence="2 3">
    <name type="scientific">Aspergillus sydowii CBS 593.65</name>
    <dbReference type="NCBI Taxonomy" id="1036612"/>
    <lineage>
        <taxon>Eukaryota</taxon>
        <taxon>Fungi</taxon>
        <taxon>Dikarya</taxon>
        <taxon>Ascomycota</taxon>
        <taxon>Pezizomycotina</taxon>
        <taxon>Eurotiomycetes</taxon>
        <taxon>Eurotiomycetidae</taxon>
        <taxon>Eurotiales</taxon>
        <taxon>Aspergillaceae</taxon>
        <taxon>Aspergillus</taxon>
        <taxon>Aspergillus subgen. Nidulantes</taxon>
    </lineage>
</organism>
<dbReference type="GeneID" id="63766817"/>
<evidence type="ECO:0000313" key="2">
    <source>
        <dbReference type="EMBL" id="OJJ52403.1"/>
    </source>
</evidence>
<keyword evidence="3" id="KW-1185">Reference proteome</keyword>
<evidence type="ECO:0000259" key="1">
    <source>
        <dbReference type="Pfam" id="PF14420"/>
    </source>
</evidence>
<name>A0A1L9SZE0_9EURO</name>
<dbReference type="VEuPathDB" id="FungiDB:ASPSYDRAFT_73848"/>
<dbReference type="Pfam" id="PF14420">
    <property type="entry name" value="Clr5"/>
    <property type="match status" value="1"/>
</dbReference>
<dbReference type="EMBL" id="KV878602">
    <property type="protein sequence ID" value="OJJ52403.1"/>
    <property type="molecule type" value="Genomic_DNA"/>
</dbReference>
<dbReference type="RefSeq" id="XP_040696209.1">
    <property type="nucleotide sequence ID" value="XM_040850744.1"/>
</dbReference>
<dbReference type="STRING" id="1036612.A0A1L9SZE0"/>
<feature type="domain" description="Clr5" evidence="1">
    <location>
        <begin position="123"/>
        <end position="175"/>
    </location>
</feature>
<dbReference type="PANTHER" id="PTHR38788">
    <property type="entry name" value="CLR5 DOMAIN-CONTAINING PROTEIN"/>
    <property type="match status" value="1"/>
</dbReference>